<reference evidence="2 3" key="1">
    <citation type="submission" date="2018-09" db="EMBL/GenBank/DDBJ databases">
        <title>YIM PH21274 draft genome.</title>
        <authorList>
            <person name="Miao C."/>
        </authorList>
    </citation>
    <scope>NUCLEOTIDE SEQUENCE [LARGE SCALE GENOMIC DNA]</scope>
    <source>
        <strain evidence="2 3">YIM PH 21724</strain>
    </source>
</reference>
<evidence type="ECO:0000313" key="3">
    <source>
        <dbReference type="Proteomes" id="UP000266677"/>
    </source>
</evidence>
<dbReference type="InterPro" id="IPR036390">
    <property type="entry name" value="WH_DNA-bd_sf"/>
</dbReference>
<dbReference type="OrthoDB" id="8443918at2"/>
<dbReference type="EMBL" id="QZFU01000010">
    <property type="protein sequence ID" value="RJO79390.1"/>
    <property type="molecule type" value="Genomic_DNA"/>
</dbReference>
<keyword evidence="3" id="KW-1185">Reference proteome</keyword>
<evidence type="ECO:0000259" key="1">
    <source>
        <dbReference type="Pfam" id="PF03551"/>
    </source>
</evidence>
<dbReference type="Gene3D" id="1.10.10.10">
    <property type="entry name" value="Winged helix-like DNA-binding domain superfamily/Winged helix DNA-binding domain"/>
    <property type="match status" value="1"/>
</dbReference>
<dbReference type="PANTHER" id="PTHR43252">
    <property type="entry name" value="TRANSCRIPTIONAL REGULATOR YQJI"/>
    <property type="match status" value="1"/>
</dbReference>
<dbReference type="InterPro" id="IPR005149">
    <property type="entry name" value="Tscrpt_reg_PadR_N"/>
</dbReference>
<dbReference type="AlphaFoldDB" id="A0A3A4KVX5"/>
<protein>
    <submittedName>
        <fullName evidence="2">PadR family transcriptional regulator</fullName>
    </submittedName>
</protein>
<feature type="domain" description="Transcription regulator PadR N-terminal" evidence="1">
    <location>
        <begin position="15"/>
        <end position="89"/>
    </location>
</feature>
<comment type="caution">
    <text evidence="2">The sequence shown here is derived from an EMBL/GenBank/DDBJ whole genome shotgun (WGS) entry which is preliminary data.</text>
</comment>
<accession>A0A3A4KVX5</accession>
<evidence type="ECO:0000313" key="2">
    <source>
        <dbReference type="EMBL" id="RJO79390.1"/>
    </source>
</evidence>
<sequence>MTKKRKVNNLTALAVLATLLEKPMHRYEVASKLKQRGKEADLDIKWGSLYTVVQNLEKAGFLEVVGSERDGARPERTIYRITEAGRAELFDWTRELLANPEPESSRFVAGLSIVATLAPDEVVELLDRRVATLRERVAAGRREIDTLLRRSLPRLLLLESEYRIAMLTAEAQWAQSLRTELADGTFPDVEFWRRIHAEGLDLAEVAHQIEKGVGVQE</sequence>
<dbReference type="Pfam" id="PF03551">
    <property type="entry name" value="PadR"/>
    <property type="match status" value="1"/>
</dbReference>
<proteinExistence type="predicted"/>
<dbReference type="InterPro" id="IPR036388">
    <property type="entry name" value="WH-like_DNA-bd_sf"/>
</dbReference>
<organism evidence="2 3">
    <name type="scientific">Nocardia panacis</name>
    <dbReference type="NCBI Taxonomy" id="2340916"/>
    <lineage>
        <taxon>Bacteria</taxon>
        <taxon>Bacillati</taxon>
        <taxon>Actinomycetota</taxon>
        <taxon>Actinomycetes</taxon>
        <taxon>Mycobacteriales</taxon>
        <taxon>Nocardiaceae</taxon>
        <taxon>Nocardia</taxon>
    </lineage>
</organism>
<gene>
    <name evidence="2" type="ORF">D5S18_03475</name>
</gene>
<dbReference type="RefSeq" id="WP_120037859.1">
    <property type="nucleotide sequence ID" value="NZ_QZFU01000010.1"/>
</dbReference>
<dbReference type="Proteomes" id="UP000266677">
    <property type="component" value="Unassembled WGS sequence"/>
</dbReference>
<name>A0A3A4KVX5_9NOCA</name>
<dbReference type="PANTHER" id="PTHR43252:SF2">
    <property type="entry name" value="TRANSCRIPTION REGULATOR, PADR-LIKE FAMILY"/>
    <property type="match status" value="1"/>
</dbReference>
<dbReference type="SUPFAM" id="SSF46785">
    <property type="entry name" value="Winged helix' DNA-binding domain"/>
    <property type="match status" value="1"/>
</dbReference>